<dbReference type="InterPro" id="IPR045864">
    <property type="entry name" value="aa-tRNA-synth_II/BPL/LPL"/>
</dbReference>
<evidence type="ECO:0000256" key="5">
    <source>
        <dbReference type="ARBA" id="ARBA00023146"/>
    </source>
</evidence>
<accession>A0A1I8AZR5</accession>
<reference evidence="8" key="1">
    <citation type="submission" date="2016-11" db="UniProtKB">
        <authorList>
            <consortium name="WormBaseParasite"/>
        </authorList>
    </citation>
    <scope>IDENTIFICATION</scope>
</reference>
<dbReference type="GO" id="GO:0004815">
    <property type="term" value="F:aspartate-tRNA ligase activity"/>
    <property type="evidence" value="ECO:0007669"/>
    <property type="project" value="TreeGrafter"/>
</dbReference>
<dbReference type="InterPro" id="IPR012340">
    <property type="entry name" value="NA-bd_OB-fold"/>
</dbReference>
<keyword evidence="3" id="KW-0067">ATP-binding</keyword>
<dbReference type="InterPro" id="IPR004364">
    <property type="entry name" value="Aa-tRNA-synt_II"/>
</dbReference>
<evidence type="ECO:0000313" key="8">
    <source>
        <dbReference type="WBParaSite" id="MhA1_Contig118.frz3.gene14"/>
    </source>
</evidence>
<protein>
    <submittedName>
        <fullName evidence="8">tRNA-synt_2 domain-containing protein</fullName>
    </submittedName>
</protein>
<dbReference type="GO" id="GO:0005524">
    <property type="term" value="F:ATP binding"/>
    <property type="evidence" value="ECO:0007669"/>
    <property type="project" value="UniProtKB-KW"/>
</dbReference>
<dbReference type="Proteomes" id="UP000095281">
    <property type="component" value="Unplaced"/>
</dbReference>
<dbReference type="PRINTS" id="PR01042">
    <property type="entry name" value="TRNASYNTHASP"/>
</dbReference>
<dbReference type="GO" id="GO:0006422">
    <property type="term" value="P:aspartyl-tRNA aminoacylation"/>
    <property type="evidence" value="ECO:0007669"/>
    <property type="project" value="TreeGrafter"/>
</dbReference>
<dbReference type="Gene3D" id="2.40.50.140">
    <property type="entry name" value="Nucleic acid-binding proteins"/>
    <property type="match status" value="1"/>
</dbReference>
<dbReference type="Pfam" id="PF00152">
    <property type="entry name" value="tRNA-synt_2"/>
    <property type="match status" value="1"/>
</dbReference>
<evidence type="ECO:0000256" key="3">
    <source>
        <dbReference type="ARBA" id="ARBA00022840"/>
    </source>
</evidence>
<keyword evidence="5" id="KW-0030">Aminoacyl-tRNA synthetase</keyword>
<keyword evidence="7" id="KW-1185">Reference proteome</keyword>
<feature type="domain" description="Aminoacyl-tRNA synthetase class II (D/K/N)" evidence="6">
    <location>
        <begin position="94"/>
        <end position="342"/>
    </location>
</feature>
<dbReference type="SUPFAM" id="SSF50249">
    <property type="entry name" value="Nucleic acid-binding proteins"/>
    <property type="match status" value="1"/>
</dbReference>
<dbReference type="PANTHER" id="PTHR22594">
    <property type="entry name" value="ASPARTYL/LYSYL-TRNA SYNTHETASE"/>
    <property type="match status" value="1"/>
</dbReference>
<dbReference type="AlphaFoldDB" id="A0A1I8AZR5"/>
<dbReference type="PANTHER" id="PTHR22594:SF5">
    <property type="entry name" value="ASPARTATE--TRNA LIGASE, MITOCHONDRIAL"/>
    <property type="match status" value="1"/>
</dbReference>
<dbReference type="WBParaSite" id="MhA1_Contig118.frz3.gene14">
    <property type="protein sequence ID" value="MhA1_Contig118.frz3.gene14"/>
    <property type="gene ID" value="MhA1_Contig118.frz3.gene14"/>
</dbReference>
<evidence type="ECO:0000256" key="1">
    <source>
        <dbReference type="ARBA" id="ARBA00022598"/>
    </source>
</evidence>
<evidence type="ECO:0000256" key="2">
    <source>
        <dbReference type="ARBA" id="ARBA00022741"/>
    </source>
</evidence>
<sequence>MLLQFLRLLPTVSVRNACSSSINCFTLRTHNCGELRLEHVEFLLIKDAYGSVQALLPEEMKNLIKSLKEQSSLFVEGTVTDRGKDRNNKIPTGHIQTPTLSHFTPGGANEFPVPANDKGECFSLPQSPQIYKQLLMCGGIDKYYQVAICYRDELTKPNRQPEFTQLDLELSFTNQEKIISLIEQIIINSWPEELEQYKPAVPFPRMDYSKADMRIPWEITDCLLEDIENSSKIVAKMFVAKGALKSLIKERILRWKQKIGLLPYKQAPLSEHEEDLKNGINLDKIEAQHYDLVLNGEEIGGGSIRIHNAELQKYVLTKILGIDHEPLNHLLEALQYGAPPHGDSNASIRDVIAFPKSASGKCHMTGSPTKPDESLLDRYNLEIPDADEVERRNYF</sequence>
<dbReference type="InterPro" id="IPR002312">
    <property type="entry name" value="Asp/Asn-tRNA-synth_IIb"/>
</dbReference>
<evidence type="ECO:0000259" key="6">
    <source>
        <dbReference type="Pfam" id="PF00152"/>
    </source>
</evidence>
<organism evidence="7 8">
    <name type="scientific">Meloidogyne hapla</name>
    <name type="common">Root-knot nematode worm</name>
    <dbReference type="NCBI Taxonomy" id="6305"/>
    <lineage>
        <taxon>Eukaryota</taxon>
        <taxon>Metazoa</taxon>
        <taxon>Ecdysozoa</taxon>
        <taxon>Nematoda</taxon>
        <taxon>Chromadorea</taxon>
        <taxon>Rhabditida</taxon>
        <taxon>Tylenchina</taxon>
        <taxon>Tylenchomorpha</taxon>
        <taxon>Tylenchoidea</taxon>
        <taxon>Meloidogynidae</taxon>
        <taxon>Meloidogyninae</taxon>
        <taxon>Meloidogyne</taxon>
    </lineage>
</organism>
<evidence type="ECO:0000256" key="4">
    <source>
        <dbReference type="ARBA" id="ARBA00022917"/>
    </source>
</evidence>
<keyword evidence="2" id="KW-0547">Nucleotide-binding</keyword>
<proteinExistence type="predicted"/>
<evidence type="ECO:0000313" key="7">
    <source>
        <dbReference type="Proteomes" id="UP000095281"/>
    </source>
</evidence>
<dbReference type="GO" id="GO:0005739">
    <property type="term" value="C:mitochondrion"/>
    <property type="evidence" value="ECO:0007669"/>
    <property type="project" value="TreeGrafter"/>
</dbReference>
<keyword evidence="4" id="KW-0648">Protein biosynthesis</keyword>
<keyword evidence="1" id="KW-0436">Ligase</keyword>
<dbReference type="SUPFAM" id="SSF55681">
    <property type="entry name" value="Class II aaRS and biotin synthetases"/>
    <property type="match status" value="1"/>
</dbReference>
<dbReference type="Gene3D" id="3.30.930.10">
    <property type="entry name" value="Bira Bifunctional Protein, Domain 2"/>
    <property type="match status" value="1"/>
</dbReference>
<name>A0A1I8AZR5_MELHA</name>